<evidence type="ECO:0000256" key="7">
    <source>
        <dbReference type="RuleBase" id="RU000642"/>
    </source>
</evidence>
<dbReference type="InterPro" id="IPR014039">
    <property type="entry name" value="Transl_elong_EFTs/EF1B_dimer"/>
</dbReference>
<accession>C5J5S0</accession>
<dbReference type="Proteomes" id="UP000001491">
    <property type="component" value="Chromosome"/>
</dbReference>
<evidence type="ECO:0000259" key="9">
    <source>
        <dbReference type="Pfam" id="PF00889"/>
    </source>
</evidence>
<dbReference type="Gene3D" id="3.30.479.20">
    <property type="entry name" value="Elongation factor Ts, dimerisation domain"/>
    <property type="match status" value="2"/>
</dbReference>
<dbReference type="Gene3D" id="1.10.286.20">
    <property type="match status" value="1"/>
</dbReference>
<dbReference type="InterPro" id="IPR036402">
    <property type="entry name" value="EF-Ts_dimer_sf"/>
</dbReference>
<evidence type="ECO:0000256" key="5">
    <source>
        <dbReference type="ARBA" id="ARBA00025453"/>
    </source>
</evidence>
<dbReference type="PROSITE" id="PS01127">
    <property type="entry name" value="EF_TS_2"/>
    <property type="match status" value="1"/>
</dbReference>
<evidence type="ECO:0000256" key="1">
    <source>
        <dbReference type="ARBA" id="ARBA00005532"/>
    </source>
</evidence>
<feature type="domain" description="Translation elongation factor EFTs/EF1B dimerisation" evidence="9">
    <location>
        <begin position="74"/>
        <end position="276"/>
    </location>
</feature>
<keyword evidence="11" id="KW-1185">Reference proteome</keyword>
<evidence type="ECO:0000256" key="4">
    <source>
        <dbReference type="ARBA" id="ARBA00022917"/>
    </source>
</evidence>
<dbReference type="eggNOG" id="COG0264">
    <property type="taxonomic scope" value="Bacteria"/>
</dbReference>
<comment type="subcellular location">
    <subcellularLocation>
        <location evidence="6 8">Cytoplasm</location>
    </subcellularLocation>
</comment>
<evidence type="ECO:0000256" key="3">
    <source>
        <dbReference type="ARBA" id="ARBA00022768"/>
    </source>
</evidence>
<evidence type="ECO:0000313" key="10">
    <source>
        <dbReference type="EMBL" id="CAT04806.1"/>
    </source>
</evidence>
<dbReference type="EMBL" id="FM864216">
    <property type="protein sequence ID" value="CAT04806.1"/>
    <property type="molecule type" value="Genomic_DNA"/>
</dbReference>
<dbReference type="InterPro" id="IPR001816">
    <property type="entry name" value="Transl_elong_EFTs/EF1B"/>
</dbReference>
<keyword evidence="4 6" id="KW-0648">Protein biosynthesis</keyword>
<reference evidence="11" key="1">
    <citation type="journal article" date="2009" name="BMC Bioinformatics">
        <title>The Mycoplasma conjunctivae genome sequencing, annotation and analysis.</title>
        <authorList>
            <person name="Calderon-Copete S.P."/>
            <person name="Wigger G."/>
            <person name="Wunderlin C."/>
            <person name="Schmidheini T."/>
            <person name="Frey J."/>
            <person name="Quail M.A."/>
            <person name="Falquet L."/>
        </authorList>
    </citation>
    <scope>NUCLEOTIDE SEQUENCE [LARGE SCALE GENOMIC DNA]</scope>
    <source>
        <strain evidence="11">ATCC 25834 / NCTC 10147 / HRC/581</strain>
    </source>
</reference>
<dbReference type="NCBIfam" id="TIGR00116">
    <property type="entry name" value="tsf"/>
    <property type="match status" value="1"/>
</dbReference>
<dbReference type="HOGENOM" id="CLU_047155_0_2_14"/>
<dbReference type="AlphaFoldDB" id="C5J5S0"/>
<dbReference type="FunFam" id="1.10.8.10:FF:000001">
    <property type="entry name" value="Elongation factor Ts"/>
    <property type="match status" value="1"/>
</dbReference>
<dbReference type="KEGG" id="mco:MCJ_001190"/>
<dbReference type="PANTHER" id="PTHR11741:SF0">
    <property type="entry name" value="ELONGATION FACTOR TS, MITOCHONDRIAL"/>
    <property type="match status" value="1"/>
</dbReference>
<sequence>MVKKEEILLKIKKLREISDAPFVDCKQALENTDYDLDKAVVWLQENGKAKALKKANRIAAEGLVSAIKNEENIVIFELNSETDFVAKNQNFIDLKNTIATTLLEQPFDSFEQALQVKTKSGKTISELVTDATATIGEKINLRRAIKTNISAGENAGLYVHSNGQIATITIIKGGSEEVAKNISMHTAALNPDYIFESDVPAEKMSKIQQEFASSKVLEGKPENIKANILKGMISKELSKFVLEYQDFAMDSAISVSKYLQNNGAKLIKVVRFEVGEGIEKETVDFSQEVQAQIAKAKQN</sequence>
<evidence type="ECO:0000256" key="8">
    <source>
        <dbReference type="RuleBase" id="RU000643"/>
    </source>
</evidence>
<feature type="region of interest" description="Involved in Mg(2+) ion dislocation from EF-Tu" evidence="6">
    <location>
        <begin position="82"/>
        <end position="85"/>
    </location>
</feature>
<evidence type="ECO:0000313" key="11">
    <source>
        <dbReference type="Proteomes" id="UP000001491"/>
    </source>
</evidence>
<dbReference type="Gene3D" id="1.10.8.10">
    <property type="entry name" value="DNA helicase RuvA subunit, C-terminal domain"/>
    <property type="match status" value="1"/>
</dbReference>
<dbReference type="GO" id="GO:0005737">
    <property type="term" value="C:cytoplasm"/>
    <property type="evidence" value="ECO:0007669"/>
    <property type="project" value="UniProtKB-SubCell"/>
</dbReference>
<comment type="function">
    <text evidence="5 6 7">Associates with the EF-Tu.GDP complex and induces the exchange of GDP to GTP. It remains bound to the aminoacyl-tRNA.EF-Tu.GTP complex up to the GTP hydrolysis stage on the ribosome.</text>
</comment>
<proteinExistence type="inferred from homology"/>
<gene>
    <name evidence="6 10" type="primary">tsf</name>
    <name evidence="10" type="ordered locus">MCJ_001190</name>
</gene>
<keyword evidence="6" id="KW-0963">Cytoplasm</keyword>
<evidence type="ECO:0000256" key="6">
    <source>
        <dbReference type="HAMAP-Rule" id="MF_00050"/>
    </source>
</evidence>
<organism evidence="10 11">
    <name type="scientific">Mesomycoplasma conjunctivae (strain ATCC 25834 / NCTC 10147 / HRC/581)</name>
    <name type="common">Mycoplasma conjunctivae</name>
    <dbReference type="NCBI Taxonomy" id="572263"/>
    <lineage>
        <taxon>Bacteria</taxon>
        <taxon>Bacillati</taxon>
        <taxon>Mycoplasmatota</taxon>
        <taxon>Mycoplasmoidales</taxon>
        <taxon>Metamycoplasmataceae</taxon>
        <taxon>Mesomycoplasma</taxon>
    </lineage>
</organism>
<dbReference type="HAMAP" id="MF_00050">
    <property type="entry name" value="EF_Ts"/>
    <property type="match status" value="1"/>
</dbReference>
<evidence type="ECO:0000256" key="2">
    <source>
        <dbReference type="ARBA" id="ARBA00016956"/>
    </source>
</evidence>
<protein>
    <recommendedName>
        <fullName evidence="2 6">Elongation factor Ts</fullName>
        <shortName evidence="6">EF-Ts</shortName>
    </recommendedName>
</protein>
<name>C5J5S0_MESCH</name>
<dbReference type="InterPro" id="IPR009060">
    <property type="entry name" value="UBA-like_sf"/>
</dbReference>
<comment type="similarity">
    <text evidence="1 6 7">Belongs to the EF-Ts family.</text>
</comment>
<dbReference type="Pfam" id="PF00889">
    <property type="entry name" value="EF_TS"/>
    <property type="match status" value="1"/>
</dbReference>
<keyword evidence="3 6" id="KW-0251">Elongation factor</keyword>
<dbReference type="GO" id="GO:0003746">
    <property type="term" value="F:translation elongation factor activity"/>
    <property type="evidence" value="ECO:0007669"/>
    <property type="project" value="UniProtKB-UniRule"/>
</dbReference>
<dbReference type="InterPro" id="IPR018101">
    <property type="entry name" value="Transl_elong_Ts_CS"/>
</dbReference>
<dbReference type="SUPFAM" id="SSF54713">
    <property type="entry name" value="Elongation factor Ts (EF-Ts), dimerisation domain"/>
    <property type="match status" value="2"/>
</dbReference>
<dbReference type="CDD" id="cd14275">
    <property type="entry name" value="UBA_EF-Ts"/>
    <property type="match status" value="1"/>
</dbReference>
<dbReference type="SUPFAM" id="SSF46934">
    <property type="entry name" value="UBA-like"/>
    <property type="match status" value="1"/>
</dbReference>
<dbReference type="PANTHER" id="PTHR11741">
    <property type="entry name" value="ELONGATION FACTOR TS"/>
    <property type="match status" value="1"/>
</dbReference>